<dbReference type="AlphaFoldDB" id="A0A0D3JI21"/>
<reference evidence="3" key="1">
    <citation type="journal article" date="2013" name="Nature">
        <title>Pan genome of the phytoplankton Emiliania underpins its global distribution.</title>
        <authorList>
            <person name="Read B.A."/>
            <person name="Kegel J."/>
            <person name="Klute M.J."/>
            <person name="Kuo A."/>
            <person name="Lefebvre S.C."/>
            <person name="Maumus F."/>
            <person name="Mayer C."/>
            <person name="Miller J."/>
            <person name="Monier A."/>
            <person name="Salamov A."/>
            <person name="Young J."/>
            <person name="Aguilar M."/>
            <person name="Claverie J.M."/>
            <person name="Frickenhaus S."/>
            <person name="Gonzalez K."/>
            <person name="Herman E.K."/>
            <person name="Lin Y.C."/>
            <person name="Napier J."/>
            <person name="Ogata H."/>
            <person name="Sarno A.F."/>
            <person name="Shmutz J."/>
            <person name="Schroeder D."/>
            <person name="de Vargas C."/>
            <person name="Verret F."/>
            <person name="von Dassow P."/>
            <person name="Valentin K."/>
            <person name="Van de Peer Y."/>
            <person name="Wheeler G."/>
            <person name="Dacks J.B."/>
            <person name="Delwiche C.F."/>
            <person name="Dyhrman S.T."/>
            <person name="Glockner G."/>
            <person name="John U."/>
            <person name="Richards T."/>
            <person name="Worden A.Z."/>
            <person name="Zhang X."/>
            <person name="Grigoriev I.V."/>
            <person name="Allen A.E."/>
            <person name="Bidle K."/>
            <person name="Borodovsky M."/>
            <person name="Bowler C."/>
            <person name="Brownlee C."/>
            <person name="Cock J.M."/>
            <person name="Elias M."/>
            <person name="Gladyshev V.N."/>
            <person name="Groth M."/>
            <person name="Guda C."/>
            <person name="Hadaegh A."/>
            <person name="Iglesias-Rodriguez M.D."/>
            <person name="Jenkins J."/>
            <person name="Jones B.M."/>
            <person name="Lawson T."/>
            <person name="Leese F."/>
            <person name="Lindquist E."/>
            <person name="Lobanov A."/>
            <person name="Lomsadze A."/>
            <person name="Malik S.B."/>
            <person name="Marsh M.E."/>
            <person name="Mackinder L."/>
            <person name="Mock T."/>
            <person name="Mueller-Roeber B."/>
            <person name="Pagarete A."/>
            <person name="Parker M."/>
            <person name="Probert I."/>
            <person name="Quesneville H."/>
            <person name="Raines C."/>
            <person name="Rensing S.A."/>
            <person name="Riano-Pachon D.M."/>
            <person name="Richier S."/>
            <person name="Rokitta S."/>
            <person name="Shiraiwa Y."/>
            <person name="Soanes D.M."/>
            <person name="van der Giezen M."/>
            <person name="Wahlund T.M."/>
            <person name="Williams B."/>
            <person name="Wilson W."/>
            <person name="Wolfe G."/>
            <person name="Wurch L.L."/>
        </authorList>
    </citation>
    <scope>NUCLEOTIDE SEQUENCE</scope>
</reference>
<dbReference type="Gene3D" id="1.10.418.10">
    <property type="entry name" value="Calponin-like domain"/>
    <property type="match status" value="1"/>
</dbReference>
<reference evidence="2" key="2">
    <citation type="submission" date="2024-10" db="UniProtKB">
        <authorList>
            <consortium name="EnsemblProtists"/>
        </authorList>
    </citation>
    <scope>IDENTIFICATION</scope>
</reference>
<evidence type="ECO:0000313" key="3">
    <source>
        <dbReference type="Proteomes" id="UP000013827"/>
    </source>
</evidence>
<dbReference type="EnsemblProtists" id="EOD23156">
    <property type="protein sequence ID" value="EOD23156"/>
    <property type="gene ID" value="EMIHUDRAFT_195779"/>
</dbReference>
<dbReference type="PANTHER" id="PTHR10623">
    <property type="entry name" value="MICROTUBULE-ASSOCIATED PROTEIN RP/EB FAMILY MEMBER"/>
    <property type="match status" value="1"/>
</dbReference>
<dbReference type="KEGG" id="ehx:EMIHUDRAFT_195779"/>
<dbReference type="InterPro" id="IPR036872">
    <property type="entry name" value="CH_dom_sf"/>
</dbReference>
<accession>A0A0D3JI21</accession>
<sequence length="198" mass="21232">MPTASRKELSEWAASLSGHSVSRELKELSTGVVLCHLVEAARPGSVEIRKLATMRSGSDTIANLKLLSVALERVDPSGELAAACDVPLLAKGQPQATLALLQKLHSYFNAENNAELAADGNSRSRSAAAEKKRTRVKPEMQQLRDERDFYLRKLSLIERAVSRAGNGEGEAEGAGVGALAAEVQRILRCPEEELGSVS</sequence>
<dbReference type="GO" id="GO:0008017">
    <property type="term" value="F:microtubule binding"/>
    <property type="evidence" value="ECO:0007669"/>
    <property type="project" value="InterPro"/>
</dbReference>
<dbReference type="RefSeq" id="XP_005775585.1">
    <property type="nucleotide sequence ID" value="XM_005775528.1"/>
</dbReference>
<dbReference type="GeneID" id="17268703"/>
<evidence type="ECO:0000313" key="2">
    <source>
        <dbReference type="EnsemblProtists" id="EOD23156"/>
    </source>
</evidence>
<dbReference type="InterPro" id="IPR036133">
    <property type="entry name" value="EB1_C_sf"/>
</dbReference>
<evidence type="ECO:0000259" key="1">
    <source>
        <dbReference type="PROSITE" id="PS50021"/>
    </source>
</evidence>
<dbReference type="HOGENOM" id="CLU_1380347_0_0_1"/>
<feature type="domain" description="Calponin-homology (CH)" evidence="1">
    <location>
        <begin position="3"/>
        <end position="109"/>
    </location>
</feature>
<dbReference type="Proteomes" id="UP000013827">
    <property type="component" value="Unassembled WGS sequence"/>
</dbReference>
<proteinExistence type="predicted"/>
<dbReference type="Gene3D" id="1.20.5.1430">
    <property type="match status" value="1"/>
</dbReference>
<name>A0A0D3JI21_EMIH1</name>
<dbReference type="InterPro" id="IPR001715">
    <property type="entry name" value="CH_dom"/>
</dbReference>
<protein>
    <recommendedName>
        <fullName evidence="1">Calponin-homology (CH) domain-containing protein</fullName>
    </recommendedName>
</protein>
<keyword evidence="3" id="KW-1185">Reference proteome</keyword>
<organism evidence="2 3">
    <name type="scientific">Emiliania huxleyi (strain CCMP1516)</name>
    <dbReference type="NCBI Taxonomy" id="280463"/>
    <lineage>
        <taxon>Eukaryota</taxon>
        <taxon>Haptista</taxon>
        <taxon>Haptophyta</taxon>
        <taxon>Prymnesiophyceae</taxon>
        <taxon>Isochrysidales</taxon>
        <taxon>Noelaerhabdaceae</taxon>
        <taxon>Emiliania</taxon>
    </lineage>
</organism>
<dbReference type="SUPFAM" id="SSF140612">
    <property type="entry name" value="EB1 dimerisation domain-like"/>
    <property type="match status" value="1"/>
</dbReference>
<dbReference type="SUPFAM" id="SSF47576">
    <property type="entry name" value="Calponin-homology domain, CH-domain"/>
    <property type="match status" value="1"/>
</dbReference>
<dbReference type="PROSITE" id="PS50021">
    <property type="entry name" value="CH"/>
    <property type="match status" value="1"/>
</dbReference>
<dbReference type="PaxDb" id="2903-EOD23156"/>
<dbReference type="InterPro" id="IPR027328">
    <property type="entry name" value="MAPRE"/>
</dbReference>
<dbReference type="Pfam" id="PF00307">
    <property type="entry name" value="CH"/>
    <property type="match status" value="1"/>
</dbReference>